<dbReference type="PROSITE" id="PS00455">
    <property type="entry name" value="AMP_BINDING"/>
    <property type="match status" value="1"/>
</dbReference>
<keyword evidence="7" id="KW-1185">Reference proteome</keyword>
<evidence type="ECO:0000256" key="2">
    <source>
        <dbReference type="ARBA" id="ARBA00006432"/>
    </source>
</evidence>
<feature type="domain" description="AMP-binding enzyme C-terminal" evidence="5">
    <location>
        <begin position="486"/>
        <end position="573"/>
    </location>
</feature>
<proteinExistence type="inferred from homology"/>
<comment type="caution">
    <text evidence="6">The sequence shown here is derived from an EMBL/GenBank/DDBJ whole genome shotgun (WGS) entry which is preliminary data.</text>
</comment>
<evidence type="ECO:0000259" key="4">
    <source>
        <dbReference type="Pfam" id="PF00501"/>
    </source>
</evidence>
<dbReference type="FunFam" id="3.40.50.12780:FF:000003">
    <property type="entry name" value="Long-chain-fatty-acid--CoA ligase FadD"/>
    <property type="match status" value="1"/>
</dbReference>
<reference evidence="6 7" key="1">
    <citation type="submission" date="2017-04" db="EMBL/GenBank/DDBJ databases">
        <title>Draft genome sequence of Marssonina coronaria NL1: causal agent of apple blotch.</title>
        <authorList>
            <person name="Cheng Q."/>
        </authorList>
    </citation>
    <scope>NUCLEOTIDE SEQUENCE [LARGE SCALE GENOMIC DNA]</scope>
    <source>
        <strain evidence="6 7">NL1</strain>
    </source>
</reference>
<evidence type="ECO:0000259" key="5">
    <source>
        <dbReference type="Pfam" id="PF13193"/>
    </source>
</evidence>
<dbReference type="InterPro" id="IPR025110">
    <property type="entry name" value="AMP-bd_C"/>
</dbReference>
<dbReference type="AlphaFoldDB" id="A0A218ZFL7"/>
<accession>A0A218ZFL7</accession>
<dbReference type="Gene3D" id="3.40.50.12780">
    <property type="entry name" value="N-terminal domain of ligase-like"/>
    <property type="match status" value="1"/>
</dbReference>
<dbReference type="Pfam" id="PF13193">
    <property type="entry name" value="AMP-binding_C"/>
    <property type="match status" value="1"/>
</dbReference>
<dbReference type="Gene3D" id="3.30.300.30">
    <property type="match status" value="1"/>
</dbReference>
<dbReference type="GO" id="GO:0006631">
    <property type="term" value="P:fatty acid metabolic process"/>
    <property type="evidence" value="ECO:0007669"/>
    <property type="project" value="TreeGrafter"/>
</dbReference>
<dbReference type="InterPro" id="IPR020845">
    <property type="entry name" value="AMP-binding_CS"/>
</dbReference>
<feature type="region of interest" description="Disordered" evidence="3">
    <location>
        <begin position="1"/>
        <end position="30"/>
    </location>
</feature>
<organism evidence="6 7">
    <name type="scientific">Diplocarpon coronariae</name>
    <dbReference type="NCBI Taxonomy" id="2795749"/>
    <lineage>
        <taxon>Eukaryota</taxon>
        <taxon>Fungi</taxon>
        <taxon>Dikarya</taxon>
        <taxon>Ascomycota</taxon>
        <taxon>Pezizomycotina</taxon>
        <taxon>Leotiomycetes</taxon>
        <taxon>Helotiales</taxon>
        <taxon>Drepanopezizaceae</taxon>
        <taxon>Diplocarpon</taxon>
    </lineage>
</organism>
<dbReference type="InParanoid" id="A0A218ZFL7"/>
<dbReference type="Proteomes" id="UP000242519">
    <property type="component" value="Unassembled WGS sequence"/>
</dbReference>
<dbReference type="STRING" id="503106.A0A218ZFL7"/>
<dbReference type="Pfam" id="PF00501">
    <property type="entry name" value="AMP-binding"/>
    <property type="match status" value="1"/>
</dbReference>
<dbReference type="InterPro" id="IPR045851">
    <property type="entry name" value="AMP-bd_C_sf"/>
</dbReference>
<dbReference type="SUPFAM" id="SSF56801">
    <property type="entry name" value="Acetyl-CoA synthetase-like"/>
    <property type="match status" value="1"/>
</dbReference>
<sequence>MFSPALHRLSQTKQHLAPGPALEPESSNGNLSLVHGPLDPPLEDFTLGSLLDEQVFLRGEKECLVVAHSRTRWTYAELQSRSRRLAKGLLALGLEKGDRVGILASNCAEFVALFFAVGYLGGILVVLNATYTEGEARHALVHSGCKIVFVEENYGRHSNSGLLRTLREHASQIRDVKKVVVLHGEPTAFSAYSDIEDTFSQDVSDKQLEHAMREVQTHDVCNLQYTSGSTGHPKAAMLSHHNLINNARFIGQRMSFTPSDTLCCPPPLFHCFGLVLGLLTCITHGSTIIIPSPTFSAPSVLRVLGTENCTALHGVPAMFEELLSLTFPPDFSCPGLRTGIIAGAPVPKPLMERLFRELGMTEFTSSYGLTEASPTCFNATTTTSIERRLHSVGKVMPHMHAKIVNQAGQIVKVGERGELCMAGYSLQKGYWMSEAKTRECMIPDETGVVWLHTGDEAVFDKEGYCAITGRFKDIIIRGGENIYPLEIETRISTHPSGHIAQAVVVGLPHPKYGEVVAAFLLPSAISSWLYRPTDEEIRGWVRRALGWHKAPEHVFWFGDDGVPGEVPLTGSGKVKKHLLRDVGRRLLERERRERAEWEGRLASEDVSAFTI</sequence>
<dbReference type="PANTHER" id="PTHR43201">
    <property type="entry name" value="ACYL-COA SYNTHETASE"/>
    <property type="match status" value="1"/>
</dbReference>
<dbReference type="InterPro" id="IPR042099">
    <property type="entry name" value="ANL_N_sf"/>
</dbReference>
<evidence type="ECO:0000256" key="3">
    <source>
        <dbReference type="SAM" id="MobiDB-lite"/>
    </source>
</evidence>
<dbReference type="EMBL" id="MZNU01000058">
    <property type="protein sequence ID" value="OWP06065.1"/>
    <property type="molecule type" value="Genomic_DNA"/>
</dbReference>
<protein>
    <submittedName>
        <fullName evidence="6">Uncharacterized protein</fullName>
    </submittedName>
</protein>
<dbReference type="GO" id="GO:0031956">
    <property type="term" value="F:medium-chain fatty acid-CoA ligase activity"/>
    <property type="evidence" value="ECO:0007669"/>
    <property type="project" value="TreeGrafter"/>
</dbReference>
<evidence type="ECO:0000256" key="1">
    <source>
        <dbReference type="ARBA" id="ARBA00004924"/>
    </source>
</evidence>
<dbReference type="PANTHER" id="PTHR43201:SF6">
    <property type="entry name" value="ACYL COA SYNTHETASE (EUROFUNG)"/>
    <property type="match status" value="1"/>
</dbReference>
<dbReference type="OrthoDB" id="10253115at2759"/>
<evidence type="ECO:0000313" key="7">
    <source>
        <dbReference type="Proteomes" id="UP000242519"/>
    </source>
</evidence>
<feature type="domain" description="AMP-dependent synthetase/ligase" evidence="4">
    <location>
        <begin position="53"/>
        <end position="431"/>
    </location>
</feature>
<dbReference type="InterPro" id="IPR000873">
    <property type="entry name" value="AMP-dep_synth/lig_dom"/>
</dbReference>
<comment type="similarity">
    <text evidence="2">Belongs to the ATP-dependent AMP-binding enzyme family.</text>
</comment>
<name>A0A218ZFL7_9HELO</name>
<gene>
    <name evidence="6" type="ORF">B2J93_1822</name>
</gene>
<evidence type="ECO:0000313" key="6">
    <source>
        <dbReference type="EMBL" id="OWP06065.1"/>
    </source>
</evidence>
<comment type="pathway">
    <text evidence="1">Siderophore biosynthesis.</text>
</comment>